<keyword evidence="6 7" id="KW-0472">Membrane</keyword>
<evidence type="ECO:0000313" key="10">
    <source>
        <dbReference type="Proteomes" id="UP000027855"/>
    </source>
</evidence>
<organism evidence="9 10">
    <name type="scientific">Streptococcus salivarius</name>
    <dbReference type="NCBI Taxonomy" id="1304"/>
    <lineage>
        <taxon>Bacteria</taxon>
        <taxon>Bacillati</taxon>
        <taxon>Bacillota</taxon>
        <taxon>Bacilli</taxon>
        <taxon>Lactobacillales</taxon>
        <taxon>Streptococcaceae</taxon>
        <taxon>Streptococcus</taxon>
    </lineage>
</organism>
<evidence type="ECO:0000256" key="1">
    <source>
        <dbReference type="ARBA" id="ARBA00004651"/>
    </source>
</evidence>
<dbReference type="Proteomes" id="UP000027855">
    <property type="component" value="Unassembled WGS sequence"/>
</dbReference>
<dbReference type="PANTHER" id="PTHR30465">
    <property type="entry name" value="INNER MEMBRANE ABC TRANSPORTER"/>
    <property type="match status" value="1"/>
</dbReference>
<feature type="transmembrane region" description="Helical" evidence="7">
    <location>
        <begin position="359"/>
        <end position="378"/>
    </location>
</feature>
<dbReference type="InterPro" id="IPR000515">
    <property type="entry name" value="MetI-like"/>
</dbReference>
<dbReference type="PROSITE" id="PS50928">
    <property type="entry name" value="ABC_TM1"/>
    <property type="match status" value="1"/>
</dbReference>
<sequence>MKKYILLRTLRSLLSIFVVTALTYTIIYTMVPRRLIFRQDPNYNKIAKTADSKANYENTIYERMGYIDYYDTKELQEKASSLDKSVTTKPTKENKAIYQKYVDSLGRGWRLHQFKQSKQFYATRDVPVLERVFGFYAHLFEFDNTGWVKDKTNPNLKRYIRIENDPAIGWSVVGSGTKHKYLLYFNSQFPFVHQNFVKMNLGTSYPTYAEQGVLDVITQGQGQTQSSEVNFPTGKKVSSVDIYSRTYKSPSQADARDRSYYGDDPYTSTKSRYQYPSMVTSSAIAGLIGLVLSYALAIPLGSYMARFKNTLFDSISTGVLTFLLSLPTIALVYIIRLIGSEIGLPDSFPILGAGDWRSYVLPSVILGLLSTPGLAIWIRRYMIDLQSQDFVRFARAKGLSEQEISNKHIFKNAMVSLVSGIPASIVSVITGATLTETIFAYPGMGKMLIDSVRASNNAMVVGLVFIFTALTIFSLLVGDILMTMIDPRIKLTSKGGK</sequence>
<dbReference type="RefSeq" id="WP_037603029.1">
    <property type="nucleotide sequence ID" value="NZ_JJMS01000024.1"/>
</dbReference>
<dbReference type="GO" id="GO:0055085">
    <property type="term" value="P:transmembrane transport"/>
    <property type="evidence" value="ECO:0007669"/>
    <property type="project" value="InterPro"/>
</dbReference>
<dbReference type="EMBL" id="JJMT01000025">
    <property type="protein sequence ID" value="KEO43875.1"/>
    <property type="molecule type" value="Genomic_DNA"/>
</dbReference>
<comment type="caution">
    <text evidence="9">The sequence shown here is derived from an EMBL/GenBank/DDBJ whole genome shotgun (WGS) entry which is preliminary data.</text>
</comment>
<dbReference type="SUPFAM" id="SSF161098">
    <property type="entry name" value="MetI-like"/>
    <property type="match status" value="1"/>
</dbReference>
<dbReference type="GO" id="GO:0005886">
    <property type="term" value="C:plasma membrane"/>
    <property type="evidence" value="ECO:0007669"/>
    <property type="project" value="UniProtKB-SubCell"/>
</dbReference>
<feature type="transmembrane region" description="Helical" evidence="7">
    <location>
        <begin position="459"/>
        <end position="481"/>
    </location>
</feature>
<dbReference type="Pfam" id="PF00528">
    <property type="entry name" value="BPD_transp_1"/>
    <property type="match status" value="1"/>
</dbReference>
<feature type="transmembrane region" description="Helical" evidence="7">
    <location>
        <begin position="317"/>
        <end position="339"/>
    </location>
</feature>
<comment type="similarity">
    <text evidence="7">Belongs to the binding-protein-dependent transport system permease family.</text>
</comment>
<evidence type="ECO:0000256" key="3">
    <source>
        <dbReference type="ARBA" id="ARBA00022475"/>
    </source>
</evidence>
<name>A0A074ITN6_STRSL</name>
<dbReference type="CDD" id="cd06261">
    <property type="entry name" value="TM_PBP2"/>
    <property type="match status" value="1"/>
</dbReference>
<evidence type="ECO:0000259" key="8">
    <source>
        <dbReference type="PROSITE" id="PS50928"/>
    </source>
</evidence>
<keyword evidence="4 7" id="KW-0812">Transmembrane</keyword>
<dbReference type="AlphaFoldDB" id="A0A074ITN6"/>
<gene>
    <name evidence="9" type="ORF">DL07_05905</name>
</gene>
<keyword evidence="2 7" id="KW-0813">Transport</keyword>
<feature type="transmembrane region" description="Helical" evidence="7">
    <location>
        <begin position="283"/>
        <end position="305"/>
    </location>
</feature>
<dbReference type="InterPro" id="IPR035906">
    <property type="entry name" value="MetI-like_sf"/>
</dbReference>
<evidence type="ECO:0000256" key="5">
    <source>
        <dbReference type="ARBA" id="ARBA00022989"/>
    </source>
</evidence>
<keyword evidence="3" id="KW-1003">Cell membrane</keyword>
<dbReference type="PANTHER" id="PTHR30465:SF0">
    <property type="entry name" value="OLIGOPEPTIDE TRANSPORT SYSTEM PERMEASE PROTEIN APPB"/>
    <property type="match status" value="1"/>
</dbReference>
<feature type="transmembrane region" description="Helical" evidence="7">
    <location>
        <begin position="415"/>
        <end position="439"/>
    </location>
</feature>
<comment type="subcellular location">
    <subcellularLocation>
        <location evidence="1 7">Cell membrane</location>
        <topology evidence="1 7">Multi-pass membrane protein</topology>
    </subcellularLocation>
</comment>
<evidence type="ECO:0000256" key="2">
    <source>
        <dbReference type="ARBA" id="ARBA00022448"/>
    </source>
</evidence>
<evidence type="ECO:0000256" key="4">
    <source>
        <dbReference type="ARBA" id="ARBA00022692"/>
    </source>
</evidence>
<reference evidence="9 10" key="1">
    <citation type="submission" date="2014-04" db="EMBL/GenBank/DDBJ databases">
        <title>Variable characteristics of bacteriocin-producing Streptococcus salivarius strains isolated from Malaysian subjects.</title>
        <authorList>
            <person name="Philip K."/>
            <person name="Barbour A."/>
        </authorList>
    </citation>
    <scope>NUCLEOTIDE SEQUENCE [LARGE SCALE GENOMIC DNA]</scope>
    <source>
        <strain evidence="9 10">NU10</strain>
    </source>
</reference>
<dbReference type="Gene3D" id="1.10.3720.10">
    <property type="entry name" value="MetI-like"/>
    <property type="match status" value="1"/>
</dbReference>
<protein>
    <submittedName>
        <fullName evidence="9">Peptide ABC transporter permease</fullName>
    </submittedName>
</protein>
<feature type="domain" description="ABC transmembrane type-1" evidence="8">
    <location>
        <begin position="279"/>
        <end position="476"/>
    </location>
</feature>
<feature type="transmembrane region" description="Helical" evidence="7">
    <location>
        <begin position="12"/>
        <end position="31"/>
    </location>
</feature>
<evidence type="ECO:0000256" key="7">
    <source>
        <dbReference type="RuleBase" id="RU363032"/>
    </source>
</evidence>
<keyword evidence="5 7" id="KW-1133">Transmembrane helix</keyword>
<evidence type="ECO:0000256" key="6">
    <source>
        <dbReference type="ARBA" id="ARBA00023136"/>
    </source>
</evidence>
<accession>A0A074ITN6</accession>
<evidence type="ECO:0000313" key="9">
    <source>
        <dbReference type="EMBL" id="KEO43875.1"/>
    </source>
</evidence>
<proteinExistence type="inferred from homology"/>